<reference evidence="3 4" key="2">
    <citation type="submission" date="2024-07" db="EMBL/GenBank/DDBJ databases">
        <authorList>
            <person name="Akdeniz Z."/>
        </authorList>
    </citation>
    <scope>NUCLEOTIDE SEQUENCE [LARGE SCALE GENOMIC DNA]</scope>
</reference>
<evidence type="ECO:0000313" key="3">
    <source>
        <dbReference type="EMBL" id="CAL6024959.1"/>
    </source>
</evidence>
<feature type="transmembrane region" description="Helical" evidence="1">
    <location>
        <begin position="55"/>
        <end position="75"/>
    </location>
</feature>
<accession>A0AA86UPT4</accession>
<keyword evidence="1" id="KW-1133">Transmembrane helix</keyword>
<keyword evidence="4" id="KW-1185">Reference proteome</keyword>
<protein>
    <submittedName>
        <fullName evidence="3">Hypothetical_protein</fullName>
    </submittedName>
</protein>
<feature type="transmembrane region" description="Helical" evidence="1">
    <location>
        <begin position="131"/>
        <end position="156"/>
    </location>
</feature>
<proteinExistence type="predicted"/>
<sequence length="260" mass="29888">MFIIVLIACIAKLYIPLTQLSFILAWSTFQAHVFAGNILNVGESASYPVIDGNIHLILQLLGLLLFALTLLIFLLGRQGCLFQNIFNVLDLLHGFNFLQEYLALGSVDEFTFIERLQDQYQVGLNLTNRRLWVVFNVNVNNFYQIAAYLLLIFFRINIFPMASQLACLCFDFNSYVALAGLGSAGYCTRLTRRFACVFWFYKWNLRLSFLGFLGQRRLWGFLWFLNWGFGLRNLLRCSLFGVLLILRFSCDFALVGTLAL</sequence>
<comment type="caution">
    <text evidence="2">The sequence shown here is derived from an EMBL/GenBank/DDBJ whole genome shotgun (WGS) entry which is preliminary data.</text>
</comment>
<dbReference type="EMBL" id="CATOUU010001010">
    <property type="protein sequence ID" value="CAI9966895.1"/>
    <property type="molecule type" value="Genomic_DNA"/>
</dbReference>
<dbReference type="AlphaFoldDB" id="A0AA86UPT4"/>
<dbReference type="EMBL" id="CAXDID020000097">
    <property type="protein sequence ID" value="CAL6024959.1"/>
    <property type="molecule type" value="Genomic_DNA"/>
</dbReference>
<keyword evidence="1" id="KW-0812">Transmembrane</keyword>
<gene>
    <name evidence="3" type="ORF">HINF_LOCUS29867</name>
    <name evidence="2" type="ORF">HINF_LOCUS54540</name>
</gene>
<evidence type="ECO:0000256" key="1">
    <source>
        <dbReference type="SAM" id="Phobius"/>
    </source>
</evidence>
<dbReference type="Proteomes" id="UP001642409">
    <property type="component" value="Unassembled WGS sequence"/>
</dbReference>
<evidence type="ECO:0000313" key="2">
    <source>
        <dbReference type="EMBL" id="CAI9966895.1"/>
    </source>
</evidence>
<feature type="transmembrane region" description="Helical" evidence="1">
    <location>
        <begin position="162"/>
        <end position="182"/>
    </location>
</feature>
<organism evidence="2">
    <name type="scientific">Hexamita inflata</name>
    <dbReference type="NCBI Taxonomy" id="28002"/>
    <lineage>
        <taxon>Eukaryota</taxon>
        <taxon>Metamonada</taxon>
        <taxon>Diplomonadida</taxon>
        <taxon>Hexamitidae</taxon>
        <taxon>Hexamitinae</taxon>
        <taxon>Hexamita</taxon>
    </lineage>
</organism>
<keyword evidence="1" id="KW-0472">Membrane</keyword>
<evidence type="ECO:0000313" key="4">
    <source>
        <dbReference type="Proteomes" id="UP001642409"/>
    </source>
</evidence>
<name>A0AA86UPT4_9EUKA</name>
<reference evidence="2" key="1">
    <citation type="submission" date="2023-06" db="EMBL/GenBank/DDBJ databases">
        <authorList>
            <person name="Kurt Z."/>
        </authorList>
    </citation>
    <scope>NUCLEOTIDE SEQUENCE</scope>
</reference>